<evidence type="ECO:0000313" key="2">
    <source>
        <dbReference type="Proteomes" id="UP001054837"/>
    </source>
</evidence>
<reference evidence="1 2" key="1">
    <citation type="submission" date="2021-06" db="EMBL/GenBank/DDBJ databases">
        <title>Caerostris darwini draft genome.</title>
        <authorList>
            <person name="Kono N."/>
            <person name="Arakawa K."/>
        </authorList>
    </citation>
    <scope>NUCLEOTIDE SEQUENCE [LARGE SCALE GENOMIC DNA]</scope>
</reference>
<comment type="caution">
    <text evidence="1">The sequence shown here is derived from an EMBL/GenBank/DDBJ whole genome shotgun (WGS) entry which is preliminary data.</text>
</comment>
<evidence type="ECO:0000313" key="1">
    <source>
        <dbReference type="EMBL" id="GIY75928.1"/>
    </source>
</evidence>
<dbReference type="EMBL" id="BPLQ01013935">
    <property type="protein sequence ID" value="GIY75928.1"/>
    <property type="molecule type" value="Genomic_DNA"/>
</dbReference>
<protein>
    <submittedName>
        <fullName evidence="1">Uncharacterized protein</fullName>
    </submittedName>
</protein>
<dbReference type="AlphaFoldDB" id="A0AAV4W104"/>
<keyword evidence="2" id="KW-1185">Reference proteome</keyword>
<gene>
    <name evidence="1" type="ORF">CDAR_236951</name>
</gene>
<sequence length="94" mass="10218">MVQNGAPVPCGTGRFSVNPEERNSLAINKRALLMRIAKPDSCQVHAATSTTTAHTSSDVIPLRHSTGFRDVMAARHWSEKFAVFCDKNCGDSKS</sequence>
<accession>A0AAV4W104</accession>
<proteinExistence type="predicted"/>
<name>A0AAV4W104_9ARAC</name>
<organism evidence="1 2">
    <name type="scientific">Caerostris darwini</name>
    <dbReference type="NCBI Taxonomy" id="1538125"/>
    <lineage>
        <taxon>Eukaryota</taxon>
        <taxon>Metazoa</taxon>
        <taxon>Ecdysozoa</taxon>
        <taxon>Arthropoda</taxon>
        <taxon>Chelicerata</taxon>
        <taxon>Arachnida</taxon>
        <taxon>Araneae</taxon>
        <taxon>Araneomorphae</taxon>
        <taxon>Entelegynae</taxon>
        <taxon>Araneoidea</taxon>
        <taxon>Araneidae</taxon>
        <taxon>Caerostris</taxon>
    </lineage>
</organism>
<dbReference type="Proteomes" id="UP001054837">
    <property type="component" value="Unassembled WGS sequence"/>
</dbReference>